<dbReference type="PANTHER" id="PTHR48068">
    <property type="entry name" value="TAF9 RNA POLYMERASE II, TATA BOX-BINDING PROTEIN (TBP)-ASSOCIATED FACTOR"/>
    <property type="match status" value="1"/>
</dbReference>
<sequence>MSAQKPKDAQLFEEMLESMGVKEHEPRVILQLLDFMYRYVAEVLQDADAYSERCSKRKGELTREDILLAIQAREGLGEAWHPDAFAPVAFTQPPAQNVLNELAARRNKQKLPALGKKAGLRLPPDADCLLAPNYQLQPKSVAAASTTPVSVAQRPQTEADAGHSAAPPAQPTAVPYSLLREHHDDENHVVQQEIDWQSQPVHFQDCNQVCLLAINPDQVRFGRSLLVSRGLCSSSSVADLSPEQPQTQKLVLLEQLRLRWACWQMLWSCIQSTR</sequence>
<evidence type="ECO:0000313" key="7">
    <source>
        <dbReference type="EMBL" id="KAK9823629.1"/>
    </source>
</evidence>
<proteinExistence type="inferred from homology"/>
<evidence type="ECO:0000256" key="3">
    <source>
        <dbReference type="ARBA" id="ARBA00023015"/>
    </source>
</evidence>
<organism evidence="7 8">
    <name type="scientific">[Myrmecia] bisecta</name>
    <dbReference type="NCBI Taxonomy" id="41462"/>
    <lineage>
        <taxon>Eukaryota</taxon>
        <taxon>Viridiplantae</taxon>
        <taxon>Chlorophyta</taxon>
        <taxon>core chlorophytes</taxon>
        <taxon>Trebouxiophyceae</taxon>
        <taxon>Trebouxiales</taxon>
        <taxon>Trebouxiaceae</taxon>
        <taxon>Myrmecia</taxon>
    </lineage>
</organism>
<comment type="subcellular location">
    <subcellularLocation>
        <location evidence="1">Nucleus</location>
    </subcellularLocation>
</comment>
<protein>
    <recommendedName>
        <fullName evidence="9">Transcription initiation factor TFIID subunit 9</fullName>
    </recommendedName>
</protein>
<dbReference type="Proteomes" id="UP001489004">
    <property type="component" value="Unassembled WGS sequence"/>
</dbReference>
<dbReference type="GO" id="GO:0051123">
    <property type="term" value="P:RNA polymerase II preinitiation complex assembly"/>
    <property type="evidence" value="ECO:0007669"/>
    <property type="project" value="TreeGrafter"/>
</dbReference>
<evidence type="ECO:0000256" key="4">
    <source>
        <dbReference type="ARBA" id="ARBA00023163"/>
    </source>
</evidence>
<name>A0AAW1QQ44_9CHLO</name>
<keyword evidence="4" id="KW-0804">Transcription</keyword>
<dbReference type="EMBL" id="JALJOR010000002">
    <property type="protein sequence ID" value="KAK9823629.1"/>
    <property type="molecule type" value="Genomic_DNA"/>
</dbReference>
<keyword evidence="5" id="KW-0539">Nucleus</keyword>
<dbReference type="GO" id="GO:0003713">
    <property type="term" value="F:transcription coactivator activity"/>
    <property type="evidence" value="ECO:0007669"/>
    <property type="project" value="TreeGrafter"/>
</dbReference>
<evidence type="ECO:0000256" key="5">
    <source>
        <dbReference type="ARBA" id="ARBA00023242"/>
    </source>
</evidence>
<dbReference type="AlphaFoldDB" id="A0AAW1QQ44"/>
<dbReference type="InterPro" id="IPR003162">
    <property type="entry name" value="TFIID-31"/>
</dbReference>
<feature type="region of interest" description="Disordered" evidence="6">
    <location>
        <begin position="145"/>
        <end position="171"/>
    </location>
</feature>
<evidence type="ECO:0000256" key="1">
    <source>
        <dbReference type="ARBA" id="ARBA00004123"/>
    </source>
</evidence>
<dbReference type="Gene3D" id="1.10.20.10">
    <property type="entry name" value="Histone, subunit A"/>
    <property type="match status" value="1"/>
</dbReference>
<reference evidence="7 8" key="1">
    <citation type="journal article" date="2024" name="Nat. Commun.">
        <title>Phylogenomics reveals the evolutionary origins of lichenization in chlorophyte algae.</title>
        <authorList>
            <person name="Puginier C."/>
            <person name="Libourel C."/>
            <person name="Otte J."/>
            <person name="Skaloud P."/>
            <person name="Haon M."/>
            <person name="Grisel S."/>
            <person name="Petersen M."/>
            <person name="Berrin J.G."/>
            <person name="Delaux P.M."/>
            <person name="Dal Grande F."/>
            <person name="Keller J."/>
        </authorList>
    </citation>
    <scope>NUCLEOTIDE SEQUENCE [LARGE SCALE GENOMIC DNA]</scope>
    <source>
        <strain evidence="7 8">SAG 2043</strain>
    </source>
</reference>
<dbReference type="GO" id="GO:0016251">
    <property type="term" value="F:RNA polymerase II general transcription initiation factor activity"/>
    <property type="evidence" value="ECO:0007669"/>
    <property type="project" value="TreeGrafter"/>
</dbReference>
<dbReference type="InterPro" id="IPR009072">
    <property type="entry name" value="Histone-fold"/>
</dbReference>
<dbReference type="Pfam" id="PF02291">
    <property type="entry name" value="TFIID-31kDa"/>
    <property type="match status" value="1"/>
</dbReference>
<dbReference type="PANTHER" id="PTHR48068:SF4">
    <property type="entry name" value="TATA-BOX BINDING PROTEIN ASSOCIATED FACTOR 9"/>
    <property type="match status" value="1"/>
</dbReference>
<dbReference type="SUPFAM" id="SSF47113">
    <property type="entry name" value="Histone-fold"/>
    <property type="match status" value="1"/>
</dbReference>
<evidence type="ECO:0008006" key="9">
    <source>
        <dbReference type="Google" id="ProtNLM"/>
    </source>
</evidence>
<dbReference type="GO" id="GO:0005669">
    <property type="term" value="C:transcription factor TFIID complex"/>
    <property type="evidence" value="ECO:0007669"/>
    <property type="project" value="TreeGrafter"/>
</dbReference>
<comment type="similarity">
    <text evidence="2">Belongs to the TAF9 family.</text>
</comment>
<dbReference type="GO" id="GO:0000124">
    <property type="term" value="C:SAGA complex"/>
    <property type="evidence" value="ECO:0007669"/>
    <property type="project" value="TreeGrafter"/>
</dbReference>
<comment type="caution">
    <text evidence="7">The sequence shown here is derived from an EMBL/GenBank/DDBJ whole genome shotgun (WGS) entry which is preliminary data.</text>
</comment>
<evidence type="ECO:0000313" key="8">
    <source>
        <dbReference type="Proteomes" id="UP001489004"/>
    </source>
</evidence>
<accession>A0AAW1QQ44</accession>
<keyword evidence="3" id="KW-0805">Transcription regulation</keyword>
<evidence type="ECO:0000256" key="6">
    <source>
        <dbReference type="SAM" id="MobiDB-lite"/>
    </source>
</evidence>
<dbReference type="InterPro" id="IPR051431">
    <property type="entry name" value="TFIID_subunit_9"/>
</dbReference>
<gene>
    <name evidence="7" type="ORF">WJX72_004340</name>
</gene>
<dbReference type="CDD" id="cd07979">
    <property type="entry name" value="HFD_TAF9"/>
    <property type="match status" value="1"/>
</dbReference>
<keyword evidence="8" id="KW-1185">Reference proteome</keyword>
<dbReference type="GO" id="GO:0046982">
    <property type="term" value="F:protein heterodimerization activity"/>
    <property type="evidence" value="ECO:0007669"/>
    <property type="project" value="InterPro"/>
</dbReference>
<evidence type="ECO:0000256" key="2">
    <source>
        <dbReference type="ARBA" id="ARBA00007646"/>
    </source>
</evidence>